<dbReference type="SUPFAM" id="SSF158446">
    <property type="entry name" value="IVS-encoded protein-like"/>
    <property type="match status" value="1"/>
</dbReference>
<dbReference type="OrthoDB" id="285993at2"/>
<dbReference type="AlphaFoldDB" id="A0A3S1CU92"/>
<keyword evidence="2" id="KW-1185">Reference proteome</keyword>
<dbReference type="InterPro" id="IPR036583">
    <property type="entry name" value="23S_rRNA_IVS_sf"/>
</dbReference>
<comment type="caution">
    <text evidence="1">The sequence shown here is derived from an EMBL/GenBank/DDBJ whole genome shotgun (WGS) entry which is preliminary data.</text>
</comment>
<dbReference type="NCBIfam" id="TIGR02436">
    <property type="entry name" value="four helix bundle protein"/>
    <property type="match status" value="1"/>
</dbReference>
<accession>A0A3S1CU92</accession>
<dbReference type="Gene3D" id="1.20.1440.60">
    <property type="entry name" value="23S rRNA-intervening sequence"/>
    <property type="match status" value="1"/>
</dbReference>
<dbReference type="Pfam" id="PF05635">
    <property type="entry name" value="23S_rRNA_IVP"/>
    <property type="match status" value="1"/>
</dbReference>
<reference evidence="1" key="1">
    <citation type="submission" date="2020-05" db="EMBL/GenBank/DDBJ databases">
        <title>Chitinophaga laudate sp. nov., isolated from a tropical peat swamp.</title>
        <authorList>
            <person name="Goh C.B.S."/>
            <person name="Lee M.S."/>
            <person name="Parimannan S."/>
            <person name="Pasbakhsh P."/>
            <person name="Yule C.M."/>
            <person name="Rajandas H."/>
            <person name="Loke S."/>
            <person name="Croft L."/>
            <person name="Tan J.B.L."/>
        </authorList>
    </citation>
    <scope>NUCLEOTIDE SEQUENCE</scope>
    <source>
        <strain evidence="1">Mgbs1</strain>
    </source>
</reference>
<dbReference type="Proteomes" id="UP000281028">
    <property type="component" value="Unassembled WGS sequence"/>
</dbReference>
<evidence type="ECO:0000313" key="2">
    <source>
        <dbReference type="Proteomes" id="UP000281028"/>
    </source>
</evidence>
<dbReference type="EMBL" id="RIAR02000001">
    <property type="protein sequence ID" value="NSL90599.1"/>
    <property type="molecule type" value="Genomic_DNA"/>
</dbReference>
<dbReference type="InterPro" id="IPR012657">
    <property type="entry name" value="23S_rRNA-intervening_sequence"/>
</dbReference>
<dbReference type="PANTHER" id="PTHR38471:SF2">
    <property type="entry name" value="FOUR HELIX BUNDLE PROTEIN"/>
    <property type="match status" value="1"/>
</dbReference>
<gene>
    <name evidence="1" type="ORF">ECE50_027490</name>
</gene>
<evidence type="ECO:0000313" key="1">
    <source>
        <dbReference type="EMBL" id="NSL90599.1"/>
    </source>
</evidence>
<dbReference type="PANTHER" id="PTHR38471">
    <property type="entry name" value="FOUR HELIX BUNDLE PROTEIN"/>
    <property type="match status" value="1"/>
</dbReference>
<dbReference type="PIRSF" id="PIRSF035652">
    <property type="entry name" value="CHP02436"/>
    <property type="match status" value="1"/>
</dbReference>
<protein>
    <submittedName>
        <fullName evidence="1">Four helix bundle protein</fullName>
    </submittedName>
</protein>
<proteinExistence type="predicted"/>
<organism evidence="1 2">
    <name type="scientific">Chitinophaga solisilvae</name>
    <dbReference type="NCBI Taxonomy" id="1233460"/>
    <lineage>
        <taxon>Bacteria</taxon>
        <taxon>Pseudomonadati</taxon>
        <taxon>Bacteroidota</taxon>
        <taxon>Chitinophagia</taxon>
        <taxon>Chitinophagales</taxon>
        <taxon>Chitinophagaceae</taxon>
        <taxon>Chitinophaga</taxon>
    </lineage>
</organism>
<name>A0A3S1CU92_9BACT</name>
<sequence>MYKYILQDRTKKFHIAVIQLCQILPKNAAAYEIAKQLIRSAGSVGANYRAACRAKSKSDFIYKIKVVLEEADESLYWLEILKETRIVPPEIIKSLIREAYELVLIFNASDKTAKDNLLKTKSQNP</sequence>